<dbReference type="Proteomes" id="UP001143400">
    <property type="component" value="Unassembled WGS sequence"/>
</dbReference>
<evidence type="ECO:0000259" key="8">
    <source>
        <dbReference type="Pfam" id="PF01494"/>
    </source>
</evidence>
<dbReference type="GO" id="GO:0071949">
    <property type="term" value="F:FAD binding"/>
    <property type="evidence" value="ECO:0007669"/>
    <property type="project" value="InterPro"/>
</dbReference>
<keyword evidence="7" id="KW-0503">Monooxygenase</keyword>
<dbReference type="RefSeq" id="WP_204951854.1">
    <property type="nucleotide sequence ID" value="NZ_BSFF01000009.1"/>
</dbReference>
<evidence type="ECO:0000313" key="9">
    <source>
        <dbReference type="EMBL" id="GLK57394.1"/>
    </source>
</evidence>
<evidence type="ECO:0000256" key="1">
    <source>
        <dbReference type="ARBA" id="ARBA00001974"/>
    </source>
</evidence>
<dbReference type="GO" id="GO:0004497">
    <property type="term" value="F:monooxygenase activity"/>
    <property type="evidence" value="ECO:0007669"/>
    <property type="project" value="UniProtKB-KW"/>
</dbReference>
<organism evidence="9 12">
    <name type="scientific">Methylopila capsulata</name>
    <dbReference type="NCBI Taxonomy" id="61654"/>
    <lineage>
        <taxon>Bacteria</taxon>
        <taxon>Pseudomonadati</taxon>
        <taxon>Pseudomonadota</taxon>
        <taxon>Alphaproteobacteria</taxon>
        <taxon>Hyphomicrobiales</taxon>
        <taxon>Methylopilaceae</taxon>
        <taxon>Methylopila</taxon>
    </lineage>
</organism>
<comment type="pathway">
    <text evidence="2">Cofactor biosynthesis; ubiquinone biosynthesis.</text>
</comment>
<name>A0A9W6IXH8_9HYPH</name>
<comment type="caution">
    <text evidence="9">The sequence shown here is derived from an EMBL/GenBank/DDBJ whole genome shotgun (WGS) entry which is preliminary data.</text>
</comment>
<evidence type="ECO:0000256" key="7">
    <source>
        <dbReference type="ARBA" id="ARBA00023033"/>
    </source>
</evidence>
<dbReference type="Proteomes" id="UP000758856">
    <property type="component" value="Unassembled WGS sequence"/>
</dbReference>
<dbReference type="EC" id="1.14.13.-" evidence="10"/>
<dbReference type="InterPro" id="IPR018168">
    <property type="entry name" value="Ubi_Hdrlase_CS"/>
</dbReference>
<evidence type="ECO:0000256" key="6">
    <source>
        <dbReference type="ARBA" id="ARBA00023002"/>
    </source>
</evidence>
<comment type="similarity">
    <text evidence="3">Belongs to the UbiH/COQ6 family.</text>
</comment>
<evidence type="ECO:0000313" key="11">
    <source>
        <dbReference type="Proteomes" id="UP000758856"/>
    </source>
</evidence>
<dbReference type="PANTHER" id="PTHR43876">
    <property type="entry name" value="UBIQUINONE BIOSYNTHESIS MONOOXYGENASE COQ6, MITOCHONDRIAL"/>
    <property type="match status" value="1"/>
</dbReference>
<dbReference type="Gene3D" id="3.50.50.60">
    <property type="entry name" value="FAD/NAD(P)-binding domain"/>
    <property type="match status" value="2"/>
</dbReference>
<dbReference type="InterPro" id="IPR036188">
    <property type="entry name" value="FAD/NAD-bd_sf"/>
</dbReference>
<keyword evidence="11" id="KW-1185">Reference proteome</keyword>
<dbReference type="NCBIfam" id="TIGR01988">
    <property type="entry name" value="Ubi-OHases"/>
    <property type="match status" value="1"/>
</dbReference>
<reference evidence="9" key="1">
    <citation type="journal article" date="2014" name="Int. J. Syst. Evol. Microbiol.">
        <title>Complete genome sequence of Corynebacterium casei LMG S-19264T (=DSM 44701T), isolated from a smear-ripened cheese.</title>
        <authorList>
            <consortium name="US DOE Joint Genome Institute (JGI-PGF)"/>
            <person name="Walter F."/>
            <person name="Albersmeier A."/>
            <person name="Kalinowski J."/>
            <person name="Ruckert C."/>
        </authorList>
    </citation>
    <scope>NUCLEOTIDE SEQUENCE</scope>
    <source>
        <strain evidence="9">VKM B-1606</strain>
    </source>
</reference>
<dbReference type="InterPro" id="IPR002938">
    <property type="entry name" value="FAD-bd"/>
</dbReference>
<dbReference type="SUPFAM" id="SSF51905">
    <property type="entry name" value="FAD/NAD(P)-binding domain"/>
    <property type="match status" value="1"/>
</dbReference>
<feature type="domain" description="FAD-binding" evidence="8">
    <location>
        <begin position="12"/>
        <end position="343"/>
    </location>
</feature>
<dbReference type="InterPro" id="IPR051205">
    <property type="entry name" value="UbiH/COQ6_monooxygenase"/>
</dbReference>
<protein>
    <submittedName>
        <fullName evidence="10">2-octaprenyl-6-methoxyphenol hydroxylase</fullName>
        <ecNumber evidence="10">1.14.13.-</ecNumber>
    </submittedName>
    <submittedName>
        <fullName evidence="9">2-octaprenyl-6-methoxyphenyl hydroxylase</fullName>
    </submittedName>
</protein>
<evidence type="ECO:0000256" key="5">
    <source>
        <dbReference type="ARBA" id="ARBA00022827"/>
    </source>
</evidence>
<dbReference type="GO" id="GO:0016705">
    <property type="term" value="F:oxidoreductase activity, acting on paired donors, with incorporation or reduction of molecular oxygen"/>
    <property type="evidence" value="ECO:0007669"/>
    <property type="project" value="InterPro"/>
</dbReference>
<dbReference type="PANTHER" id="PTHR43876:SF7">
    <property type="entry name" value="UBIQUINONE BIOSYNTHESIS MONOOXYGENASE COQ6, MITOCHONDRIAL"/>
    <property type="match status" value="1"/>
</dbReference>
<dbReference type="AlphaFoldDB" id="A0A9W6IXH8"/>
<gene>
    <name evidence="9" type="ORF">GCM10008170_34140</name>
    <name evidence="10" type="ORF">JOD31_003654</name>
</gene>
<dbReference type="PRINTS" id="PR00420">
    <property type="entry name" value="RNGMNOXGNASE"/>
</dbReference>
<dbReference type="EMBL" id="JAFBCY010000005">
    <property type="protein sequence ID" value="MBM7853393.1"/>
    <property type="molecule type" value="Genomic_DNA"/>
</dbReference>
<dbReference type="PROSITE" id="PS01304">
    <property type="entry name" value="UBIH"/>
    <property type="match status" value="1"/>
</dbReference>
<dbReference type="EMBL" id="BSFF01000009">
    <property type="protein sequence ID" value="GLK57394.1"/>
    <property type="molecule type" value="Genomic_DNA"/>
</dbReference>
<reference evidence="9" key="3">
    <citation type="submission" date="2023-01" db="EMBL/GenBank/DDBJ databases">
        <authorList>
            <person name="Sun Q."/>
            <person name="Evtushenko L."/>
        </authorList>
    </citation>
    <scope>NUCLEOTIDE SEQUENCE</scope>
    <source>
        <strain evidence="9">VKM B-1606</strain>
    </source>
</reference>
<dbReference type="InterPro" id="IPR010971">
    <property type="entry name" value="UbiH/COQ6"/>
</dbReference>
<evidence type="ECO:0000256" key="3">
    <source>
        <dbReference type="ARBA" id="ARBA00005349"/>
    </source>
</evidence>
<proteinExistence type="inferred from homology"/>
<sequence length="393" mass="40721">MTDPAASSAPLDVAVAGAGAAGLALAVALKQALGPGLRITAFDPALGRDPRDDGRASMLAADVRRFLVDLGGWPEEASPVAGLRITDSRLDDVLRPIFLELGAEVAGEPFAHMASDADLRGALRARAEALGVGLAADSVVGHRPAGGGLALSLASGAETTARLLVAADGARSSVRERAKIATHVIAYDQIALTATLAHERPHGGIATQHFLPGGPFAMLPLAGNRSALVWSEKRSAAEAVIASDDDAFLAEVERRAGPEFGAITLAGRRGFFPLRLLLARSFMGDRVALVADAGHVVHPLAGQGLNVGFRDVMALARVVAAAARSGEDWGAPQTLDRYERARRFDVAALGAATDGLYRLFRADAARLARDVGMGLVDRTPALKRKIVEIAAGG</sequence>
<reference evidence="10 11" key="2">
    <citation type="submission" date="2021-01" db="EMBL/GenBank/DDBJ databases">
        <title>Genomic Encyclopedia of Type Strains, Phase IV (KMG-IV): sequencing the most valuable type-strain genomes for metagenomic binning, comparative biology and taxonomic classification.</title>
        <authorList>
            <person name="Goeker M."/>
        </authorList>
    </citation>
    <scope>NUCLEOTIDE SEQUENCE [LARGE SCALE GENOMIC DNA]</scope>
    <source>
        <strain evidence="10 11">DSM 6130</strain>
    </source>
</reference>
<dbReference type="GO" id="GO:0006744">
    <property type="term" value="P:ubiquinone biosynthetic process"/>
    <property type="evidence" value="ECO:0007669"/>
    <property type="project" value="InterPro"/>
</dbReference>
<evidence type="ECO:0000313" key="12">
    <source>
        <dbReference type="Proteomes" id="UP001143400"/>
    </source>
</evidence>
<evidence type="ECO:0000256" key="4">
    <source>
        <dbReference type="ARBA" id="ARBA00022630"/>
    </source>
</evidence>
<keyword evidence="5" id="KW-0274">FAD</keyword>
<keyword evidence="4" id="KW-0285">Flavoprotein</keyword>
<comment type="cofactor">
    <cofactor evidence="1">
        <name>FAD</name>
        <dbReference type="ChEBI" id="CHEBI:57692"/>
    </cofactor>
</comment>
<evidence type="ECO:0000313" key="10">
    <source>
        <dbReference type="EMBL" id="MBM7853393.1"/>
    </source>
</evidence>
<dbReference type="Pfam" id="PF01494">
    <property type="entry name" value="FAD_binding_3"/>
    <property type="match status" value="1"/>
</dbReference>
<evidence type="ECO:0000256" key="2">
    <source>
        <dbReference type="ARBA" id="ARBA00004749"/>
    </source>
</evidence>
<accession>A0A9W6IXH8</accession>
<keyword evidence="6 10" id="KW-0560">Oxidoreductase</keyword>